<dbReference type="SUPFAM" id="SSF53613">
    <property type="entry name" value="Ribokinase-like"/>
    <property type="match status" value="1"/>
</dbReference>
<keyword evidence="6" id="KW-1185">Reference proteome</keyword>
<comment type="caution">
    <text evidence="5">The sequence shown here is derived from an EMBL/GenBank/DDBJ whole genome shotgun (WGS) entry which is preliminary data.</text>
</comment>
<evidence type="ECO:0000259" key="4">
    <source>
        <dbReference type="Pfam" id="PF00294"/>
    </source>
</evidence>
<dbReference type="InterPro" id="IPR050306">
    <property type="entry name" value="PfkB_Carbo_kinase"/>
</dbReference>
<protein>
    <submittedName>
        <fullName evidence="5">2-dehydro-3-deoxygluconokinase</fullName>
    </submittedName>
</protein>
<dbReference type="Gene3D" id="3.40.1190.20">
    <property type="match status" value="1"/>
</dbReference>
<dbReference type="PANTHER" id="PTHR43085">
    <property type="entry name" value="HEXOKINASE FAMILY MEMBER"/>
    <property type="match status" value="1"/>
</dbReference>
<dbReference type="PANTHER" id="PTHR43085:SF15">
    <property type="entry name" value="2-DEHYDRO-3-DEOXYGLUCONOKINASE"/>
    <property type="match status" value="1"/>
</dbReference>
<evidence type="ECO:0000313" key="5">
    <source>
        <dbReference type="EMBL" id="GGB21657.1"/>
    </source>
</evidence>
<gene>
    <name evidence="5" type="ORF">GCM10007414_38820</name>
</gene>
<feature type="domain" description="Carbohydrate kinase PfkB" evidence="4">
    <location>
        <begin position="10"/>
        <end position="294"/>
    </location>
</feature>
<evidence type="ECO:0000256" key="1">
    <source>
        <dbReference type="ARBA" id="ARBA00010688"/>
    </source>
</evidence>
<evidence type="ECO:0000313" key="6">
    <source>
        <dbReference type="Proteomes" id="UP000651977"/>
    </source>
</evidence>
<keyword evidence="2" id="KW-0808">Transferase</keyword>
<dbReference type="InterPro" id="IPR011611">
    <property type="entry name" value="PfkB_dom"/>
</dbReference>
<sequence>MIELNGQPFGSMQQTYGGDTLNAAVYLARAAKQQPVAIHYVSALGDDALSEGMRKRWQQEGINTEWVLRDSTRSPGLYMIQLDEHGERSFLYWREQSAAKYLLQHSEFAAVAEALRSMDVLFVSCISLAILEPGDRQHLLGLLQTLADAGVEIAFDSNYRPRLWPQDQGQTVRQVYQQMAERCDLALVTFDDEQALWGDSDYQQTLARYQRSGCGKVVVKLGAEGCVYQDFASMTQAELVPTQAVQQVVDTTSAGDSFNGGFLAAYLSGASLSQACKQGNGLAGLVIQHRGAIVAKDLTRSYFNSINKDY</sequence>
<organism evidence="5 6">
    <name type="scientific">Agarivorans gilvus</name>
    <dbReference type="NCBI Taxonomy" id="680279"/>
    <lineage>
        <taxon>Bacteria</taxon>
        <taxon>Pseudomonadati</taxon>
        <taxon>Pseudomonadota</taxon>
        <taxon>Gammaproteobacteria</taxon>
        <taxon>Alteromonadales</taxon>
        <taxon>Alteromonadaceae</taxon>
        <taxon>Agarivorans</taxon>
    </lineage>
</organism>
<dbReference type="Pfam" id="PF00294">
    <property type="entry name" value="PfkB"/>
    <property type="match status" value="1"/>
</dbReference>
<dbReference type="InterPro" id="IPR029056">
    <property type="entry name" value="Ribokinase-like"/>
</dbReference>
<evidence type="ECO:0000256" key="2">
    <source>
        <dbReference type="ARBA" id="ARBA00022679"/>
    </source>
</evidence>
<dbReference type="InterPro" id="IPR002173">
    <property type="entry name" value="Carboh/pur_kinase_PfkB_CS"/>
</dbReference>
<accession>A0ABQ1I6K2</accession>
<name>A0ABQ1I6K2_9ALTE</name>
<dbReference type="PROSITE" id="PS00584">
    <property type="entry name" value="PFKB_KINASES_2"/>
    <property type="match status" value="1"/>
</dbReference>
<keyword evidence="3" id="KW-0418">Kinase</keyword>
<proteinExistence type="inferred from homology"/>
<dbReference type="Proteomes" id="UP000651977">
    <property type="component" value="Unassembled WGS sequence"/>
</dbReference>
<dbReference type="CDD" id="cd01166">
    <property type="entry name" value="KdgK"/>
    <property type="match status" value="1"/>
</dbReference>
<evidence type="ECO:0000256" key="3">
    <source>
        <dbReference type="ARBA" id="ARBA00022777"/>
    </source>
</evidence>
<comment type="similarity">
    <text evidence="1">Belongs to the carbohydrate kinase PfkB family.</text>
</comment>
<reference evidence="6" key="1">
    <citation type="journal article" date="2019" name="Int. J. Syst. Evol. Microbiol.">
        <title>The Global Catalogue of Microorganisms (GCM) 10K type strain sequencing project: providing services to taxonomists for standard genome sequencing and annotation.</title>
        <authorList>
            <consortium name="The Broad Institute Genomics Platform"/>
            <consortium name="The Broad Institute Genome Sequencing Center for Infectious Disease"/>
            <person name="Wu L."/>
            <person name="Ma J."/>
        </authorList>
    </citation>
    <scope>NUCLEOTIDE SEQUENCE [LARGE SCALE GENOMIC DNA]</scope>
    <source>
        <strain evidence="6">CGMCC 1.10131</strain>
    </source>
</reference>
<dbReference type="EMBL" id="BMDY01000044">
    <property type="protein sequence ID" value="GGB21657.1"/>
    <property type="molecule type" value="Genomic_DNA"/>
</dbReference>